<reference evidence="2" key="2">
    <citation type="submission" date="2015-06" db="UniProtKB">
        <authorList>
            <consortium name="EnsemblPlants"/>
        </authorList>
    </citation>
    <scope>IDENTIFICATION</scope>
</reference>
<accession>A0A0E0MVV3</accession>
<dbReference type="HOGENOM" id="CLU_189449_0_0_1"/>
<dbReference type="Gramene" id="ORUFI01G15870.1">
    <property type="protein sequence ID" value="ORUFI01G15870.1"/>
    <property type="gene ID" value="ORUFI01G15870"/>
</dbReference>
<name>A0A0E0MVV3_ORYRU</name>
<feature type="compositionally biased region" description="Basic and acidic residues" evidence="1">
    <location>
        <begin position="34"/>
        <end position="46"/>
    </location>
</feature>
<dbReference type="Proteomes" id="UP000008022">
    <property type="component" value="Unassembled WGS sequence"/>
</dbReference>
<proteinExistence type="predicted"/>
<dbReference type="AlphaFoldDB" id="A0A0E0MVV3"/>
<feature type="region of interest" description="Disordered" evidence="1">
    <location>
        <begin position="1"/>
        <end position="46"/>
    </location>
</feature>
<organism evidence="2 3">
    <name type="scientific">Oryza rufipogon</name>
    <name type="common">Brownbeard rice</name>
    <name type="synonym">Asian wild rice</name>
    <dbReference type="NCBI Taxonomy" id="4529"/>
    <lineage>
        <taxon>Eukaryota</taxon>
        <taxon>Viridiplantae</taxon>
        <taxon>Streptophyta</taxon>
        <taxon>Embryophyta</taxon>
        <taxon>Tracheophyta</taxon>
        <taxon>Spermatophyta</taxon>
        <taxon>Magnoliopsida</taxon>
        <taxon>Liliopsida</taxon>
        <taxon>Poales</taxon>
        <taxon>Poaceae</taxon>
        <taxon>BOP clade</taxon>
        <taxon>Oryzoideae</taxon>
        <taxon>Oryzeae</taxon>
        <taxon>Oryzinae</taxon>
        <taxon>Oryza</taxon>
    </lineage>
</organism>
<evidence type="ECO:0000313" key="3">
    <source>
        <dbReference type="Proteomes" id="UP000008022"/>
    </source>
</evidence>
<evidence type="ECO:0000313" key="2">
    <source>
        <dbReference type="EnsemblPlants" id="ORUFI01G15870.1"/>
    </source>
</evidence>
<evidence type="ECO:0000256" key="1">
    <source>
        <dbReference type="SAM" id="MobiDB-lite"/>
    </source>
</evidence>
<dbReference type="EnsemblPlants" id="ORUFI01G15870.1">
    <property type="protein sequence ID" value="ORUFI01G15870.1"/>
    <property type="gene ID" value="ORUFI01G15870"/>
</dbReference>
<protein>
    <submittedName>
        <fullName evidence="2">Uncharacterized protein</fullName>
    </submittedName>
</protein>
<reference evidence="3" key="1">
    <citation type="submission" date="2013-06" db="EMBL/GenBank/DDBJ databases">
        <authorList>
            <person name="Zhao Q."/>
        </authorList>
    </citation>
    <scope>NUCLEOTIDE SEQUENCE</scope>
    <source>
        <strain evidence="3">cv. W1943</strain>
    </source>
</reference>
<sequence>MAGMGGGDGEAAPMASPTGLPACLPVRGEPSVPRGDEGRAMRTGLERWRQQVQSLACIDSNNR</sequence>
<keyword evidence="3" id="KW-1185">Reference proteome</keyword>